<accession>A0ABQ6HSC1</accession>
<dbReference type="EMBL" id="BSUJ01000001">
    <property type="protein sequence ID" value="GMA21211.1"/>
    <property type="molecule type" value="Genomic_DNA"/>
</dbReference>
<sequence>MDNAARLAALAQATSRFGSDLAQLAPETPVPSCPGWTVEDLALHLQDAYLWAVAALGTTQRPERPHTGHTDETTLVEGYNTAAKLLLERLRETPADAPAWTFFAGDRTTAFWIRRMLHETVIHLVDLGLAGQRIIGEGAEIDPEVADDGIEEFLEVLLGRFVLADPGILPLPLRLTTTDTGSRWTVQMAGGEYSVAPTADGDDAAVISGTAVQIYLALWDRLDRSVLHIDGEGPAARHFLASRIAP</sequence>
<dbReference type="PANTHER" id="PTHR40758:SF1">
    <property type="entry name" value="CONSERVED PROTEIN"/>
    <property type="match status" value="1"/>
</dbReference>
<dbReference type="SUPFAM" id="SSF109854">
    <property type="entry name" value="DinB/YfiT-like putative metalloenzymes"/>
    <property type="match status" value="1"/>
</dbReference>
<feature type="domain" description="MDMPI C-terminal" evidence="1">
    <location>
        <begin position="144"/>
        <end position="236"/>
    </location>
</feature>
<dbReference type="Proteomes" id="UP001157109">
    <property type="component" value="Unassembled WGS sequence"/>
</dbReference>
<dbReference type="InterPro" id="IPR034660">
    <property type="entry name" value="DinB/YfiT-like"/>
</dbReference>
<dbReference type="InterPro" id="IPR010872">
    <property type="entry name" value="MDMPI_C-term_domain"/>
</dbReference>
<evidence type="ECO:0000259" key="1">
    <source>
        <dbReference type="Pfam" id="PF07398"/>
    </source>
</evidence>
<keyword evidence="4" id="KW-1185">Reference proteome</keyword>
<dbReference type="InterPro" id="IPR024344">
    <property type="entry name" value="MDMPI_metal-binding"/>
</dbReference>
<dbReference type="RefSeq" id="WP_241441495.1">
    <property type="nucleotide sequence ID" value="NZ_BSUJ01000001.1"/>
</dbReference>
<evidence type="ECO:0000313" key="4">
    <source>
        <dbReference type="Proteomes" id="UP001157109"/>
    </source>
</evidence>
<feature type="domain" description="Mycothiol-dependent maleylpyruvate isomerase metal-binding" evidence="2">
    <location>
        <begin position="7"/>
        <end position="127"/>
    </location>
</feature>
<gene>
    <name evidence="3" type="ORF">GCM10025862_32320</name>
</gene>
<evidence type="ECO:0000313" key="3">
    <source>
        <dbReference type="EMBL" id="GMA21211.1"/>
    </source>
</evidence>
<proteinExistence type="predicted"/>
<evidence type="ECO:0008006" key="5">
    <source>
        <dbReference type="Google" id="ProtNLM"/>
    </source>
</evidence>
<dbReference type="Gene3D" id="1.20.120.450">
    <property type="entry name" value="dinb family like domain"/>
    <property type="match status" value="1"/>
</dbReference>
<name>A0ABQ6HSC1_9MICO</name>
<evidence type="ECO:0000259" key="2">
    <source>
        <dbReference type="Pfam" id="PF11716"/>
    </source>
</evidence>
<comment type="caution">
    <text evidence="3">The sequence shown here is derived from an EMBL/GenBank/DDBJ whole genome shotgun (WGS) entry which is preliminary data.</text>
</comment>
<organism evidence="3 4">
    <name type="scientific">Arsenicicoccus piscis</name>
    <dbReference type="NCBI Taxonomy" id="673954"/>
    <lineage>
        <taxon>Bacteria</taxon>
        <taxon>Bacillati</taxon>
        <taxon>Actinomycetota</taxon>
        <taxon>Actinomycetes</taxon>
        <taxon>Micrococcales</taxon>
        <taxon>Intrasporangiaceae</taxon>
        <taxon>Arsenicicoccus</taxon>
    </lineage>
</organism>
<dbReference type="Pfam" id="PF07398">
    <property type="entry name" value="MDMPI_C"/>
    <property type="match status" value="1"/>
</dbReference>
<dbReference type="InterPro" id="IPR017517">
    <property type="entry name" value="Maleyloyr_isom"/>
</dbReference>
<reference evidence="4" key="1">
    <citation type="journal article" date="2019" name="Int. J. Syst. Evol. Microbiol.">
        <title>The Global Catalogue of Microorganisms (GCM) 10K type strain sequencing project: providing services to taxonomists for standard genome sequencing and annotation.</title>
        <authorList>
            <consortium name="The Broad Institute Genomics Platform"/>
            <consortium name="The Broad Institute Genome Sequencing Center for Infectious Disease"/>
            <person name="Wu L."/>
            <person name="Ma J."/>
        </authorList>
    </citation>
    <scope>NUCLEOTIDE SEQUENCE [LARGE SCALE GENOMIC DNA]</scope>
    <source>
        <strain evidence="4">NBRC 105830</strain>
    </source>
</reference>
<dbReference type="Pfam" id="PF11716">
    <property type="entry name" value="MDMPI_N"/>
    <property type="match status" value="1"/>
</dbReference>
<protein>
    <recommendedName>
        <fullName evidence="5">Maleylpyruvate isomerase family mycothiol-dependent enzyme</fullName>
    </recommendedName>
</protein>
<dbReference type="NCBIfam" id="TIGR03083">
    <property type="entry name" value="maleylpyruvate isomerase family mycothiol-dependent enzyme"/>
    <property type="match status" value="1"/>
</dbReference>
<dbReference type="PANTHER" id="PTHR40758">
    <property type="entry name" value="CONSERVED PROTEIN"/>
    <property type="match status" value="1"/>
</dbReference>